<name>A0AAQ3QE09_9LILI</name>
<dbReference type="SMART" id="SM00915">
    <property type="entry name" value="Jacalin"/>
    <property type="match status" value="1"/>
</dbReference>
<sequence length="151" mass="16558">MATGGTWIDVGPMGGNGGNANDMKVSADRIVKMDFNYDTVVYGFTMTYETHGNQQSKYFGGTKHGRSNKEITLATDEYINSLSGYFSQKYYGHTVIVQLTLTTNKGQKLEIGNPQGSNFTLSMDDNGKILGFFGRTGEVLDAIGARCYITY</sequence>
<evidence type="ECO:0000259" key="2">
    <source>
        <dbReference type="PROSITE" id="PS51752"/>
    </source>
</evidence>
<protein>
    <submittedName>
        <fullName evidence="3">Jacalin-related lectin 19-like</fullName>
    </submittedName>
</protein>
<dbReference type="GO" id="GO:0030246">
    <property type="term" value="F:carbohydrate binding"/>
    <property type="evidence" value="ECO:0007669"/>
    <property type="project" value="UniProtKB-KW"/>
</dbReference>
<dbReference type="PANTHER" id="PTHR46506">
    <property type="entry name" value="OS05G0143600 PROTEIN"/>
    <property type="match status" value="1"/>
</dbReference>
<dbReference type="InterPro" id="IPR036404">
    <property type="entry name" value="Jacalin-like_lectin_dom_sf"/>
</dbReference>
<dbReference type="InterPro" id="IPR001229">
    <property type="entry name" value="Jacalin-like_lectin_dom"/>
</dbReference>
<evidence type="ECO:0000256" key="1">
    <source>
        <dbReference type="ARBA" id="ARBA00022734"/>
    </source>
</evidence>
<gene>
    <name evidence="3" type="ORF">Cni_G13733</name>
</gene>
<organism evidence="3 4">
    <name type="scientific">Canna indica</name>
    <name type="common">Indian-shot</name>
    <dbReference type="NCBI Taxonomy" id="4628"/>
    <lineage>
        <taxon>Eukaryota</taxon>
        <taxon>Viridiplantae</taxon>
        <taxon>Streptophyta</taxon>
        <taxon>Embryophyta</taxon>
        <taxon>Tracheophyta</taxon>
        <taxon>Spermatophyta</taxon>
        <taxon>Magnoliopsida</taxon>
        <taxon>Liliopsida</taxon>
        <taxon>Zingiberales</taxon>
        <taxon>Cannaceae</taxon>
        <taxon>Canna</taxon>
    </lineage>
</organism>
<dbReference type="EMBL" id="CP136893">
    <property type="protein sequence ID" value="WOL05010.1"/>
    <property type="molecule type" value="Genomic_DNA"/>
</dbReference>
<dbReference type="Pfam" id="PF01419">
    <property type="entry name" value="Jacalin"/>
    <property type="match status" value="1"/>
</dbReference>
<proteinExistence type="predicted"/>
<dbReference type="AlphaFoldDB" id="A0AAQ3QE09"/>
<dbReference type="Gene3D" id="2.100.10.30">
    <property type="entry name" value="Jacalin-like lectin domain"/>
    <property type="match status" value="1"/>
</dbReference>
<dbReference type="SUPFAM" id="SSF51101">
    <property type="entry name" value="Mannose-binding lectins"/>
    <property type="match status" value="1"/>
</dbReference>
<reference evidence="3 4" key="1">
    <citation type="submission" date="2023-10" db="EMBL/GenBank/DDBJ databases">
        <title>Chromosome-scale genome assembly provides insights into flower coloration mechanisms of Canna indica.</title>
        <authorList>
            <person name="Li C."/>
        </authorList>
    </citation>
    <scope>NUCLEOTIDE SEQUENCE [LARGE SCALE GENOMIC DNA]</scope>
    <source>
        <tissue evidence="3">Flower</tissue>
    </source>
</reference>
<evidence type="ECO:0000313" key="3">
    <source>
        <dbReference type="EMBL" id="WOL05010.1"/>
    </source>
</evidence>
<keyword evidence="4" id="KW-1185">Reference proteome</keyword>
<accession>A0AAQ3QE09</accession>
<evidence type="ECO:0000313" key="4">
    <source>
        <dbReference type="Proteomes" id="UP001327560"/>
    </source>
</evidence>
<dbReference type="PROSITE" id="PS51752">
    <property type="entry name" value="JACALIN_LECTIN"/>
    <property type="match status" value="1"/>
</dbReference>
<feature type="domain" description="Jacalin-type lectin" evidence="2">
    <location>
        <begin position="7"/>
        <end position="149"/>
    </location>
</feature>
<dbReference type="Proteomes" id="UP001327560">
    <property type="component" value="Chromosome 4"/>
</dbReference>
<keyword evidence="1" id="KW-0430">Lectin</keyword>